<gene>
    <name evidence="1" type="ORF">G4D63_08375</name>
</gene>
<dbReference type="Pfam" id="PF13797">
    <property type="entry name" value="Post_transc_reg"/>
    <property type="match status" value="1"/>
</dbReference>
<dbReference type="AlphaFoldDB" id="A0A6M0Q5W4"/>
<organism evidence="1 2">
    <name type="scientific">Bacillus mesophilus</name>
    <dbReference type="NCBI Taxonomy" id="1808955"/>
    <lineage>
        <taxon>Bacteria</taxon>
        <taxon>Bacillati</taxon>
        <taxon>Bacillota</taxon>
        <taxon>Bacilli</taxon>
        <taxon>Bacillales</taxon>
        <taxon>Bacillaceae</taxon>
        <taxon>Bacillus</taxon>
    </lineage>
</organism>
<accession>A0A6M0Q5W4</accession>
<sequence length="87" mass="10348">MNWEEMREYVQPAIQSKVEEFHIYGLNRANEAEVWDCLKKKKWKKLDEPKPLRDTVNDILSLSTTVYMSFVTVEAYKEPFVFPSFPS</sequence>
<dbReference type="Proteomes" id="UP000481043">
    <property type="component" value="Unassembled WGS sequence"/>
</dbReference>
<keyword evidence="2" id="KW-1185">Reference proteome</keyword>
<dbReference type="InterPro" id="IPR025716">
    <property type="entry name" value="Post-transcriptional_regulator"/>
</dbReference>
<name>A0A6M0Q5W4_9BACI</name>
<dbReference type="EMBL" id="JAAIWM010000002">
    <property type="protein sequence ID" value="NEY71761.1"/>
    <property type="molecule type" value="Genomic_DNA"/>
</dbReference>
<reference evidence="1 2" key="1">
    <citation type="submission" date="2020-02" db="EMBL/GenBank/DDBJ databases">
        <title>Bacillus aquiflavi sp. nov., isolated from yellow water of strong flavor Chinese baijiu in Yibin region of China.</title>
        <authorList>
            <person name="Xie J."/>
        </authorList>
    </citation>
    <scope>NUCLEOTIDE SEQUENCE [LARGE SCALE GENOMIC DNA]</scope>
    <source>
        <strain evidence="1 2">SA4</strain>
    </source>
</reference>
<comment type="caution">
    <text evidence="1">The sequence shown here is derived from an EMBL/GenBank/DDBJ whole genome shotgun (WGS) entry which is preliminary data.</text>
</comment>
<evidence type="ECO:0000313" key="1">
    <source>
        <dbReference type="EMBL" id="NEY71761.1"/>
    </source>
</evidence>
<evidence type="ECO:0000313" key="2">
    <source>
        <dbReference type="Proteomes" id="UP000481043"/>
    </source>
</evidence>
<proteinExistence type="predicted"/>
<protein>
    <recommendedName>
        <fullName evidence="3">Post-transcriptional regulator</fullName>
    </recommendedName>
</protein>
<dbReference type="RefSeq" id="WP_163179194.1">
    <property type="nucleotide sequence ID" value="NZ_JAAIWM010000002.1"/>
</dbReference>
<evidence type="ECO:0008006" key="3">
    <source>
        <dbReference type="Google" id="ProtNLM"/>
    </source>
</evidence>